<dbReference type="GO" id="GO:0008610">
    <property type="term" value="P:lipid biosynthetic process"/>
    <property type="evidence" value="ECO:0007669"/>
    <property type="project" value="TreeGrafter"/>
</dbReference>
<reference evidence="4" key="1">
    <citation type="submission" date="2017-05" db="EMBL/GenBank/DDBJ databases">
        <title>The Genome Sequence of EEnterococcus faecalis 9F2_4866.</title>
        <authorList>
            <consortium name="The Broad Institute Genomics Platform"/>
            <consortium name="The Broad Institute Genomic Center for Infectious Diseases"/>
            <person name="Earl A."/>
            <person name="Manson A."/>
            <person name="Schwartman J."/>
            <person name="Gilmore M."/>
            <person name="Abouelleil A."/>
            <person name="Cao P."/>
            <person name="Chapman S."/>
            <person name="Cusick C."/>
            <person name="Shea T."/>
            <person name="Young S."/>
            <person name="Neafsey D."/>
            <person name="Nusbaum C."/>
            <person name="Birren B."/>
        </authorList>
    </citation>
    <scope>NUCLEOTIDE SEQUENCE [LARGE SCALE GENOMIC DNA]</scope>
    <source>
        <strain evidence="4">7F3_DIV0205</strain>
    </source>
</reference>
<sequence length="230" mass="26876">MIQLVMLPYAGSIVNPYKEWLELNDEHFEIIQIEYDGRGRRSFADRPQSWRMLIDKTLKQVLECVDFTKEYILFGHSMGARVAMDIYKKLEKMTIRQPKLLIFSGSETFRSKTYESILSAPTKKFNQFFFKLGGIPKEVIEEVELLELVTDYLREDLALLNQFSISPKKTRVSCPVLIFNGTQEKKSELKEWMDLIGSNCEQIVFQGDHFFIRNNVQEILSAIKKKVNES</sequence>
<dbReference type="Gene3D" id="3.40.50.1820">
    <property type="entry name" value="alpha/beta hydrolase"/>
    <property type="match status" value="1"/>
</dbReference>
<gene>
    <name evidence="3" type="ORF">A5821_002906</name>
</gene>
<feature type="domain" description="Thioesterase" evidence="2">
    <location>
        <begin position="3"/>
        <end position="226"/>
    </location>
</feature>
<accession>A0AAQ3WAR2</accession>
<comment type="similarity">
    <text evidence="1">Belongs to the thioesterase family.</text>
</comment>
<dbReference type="Pfam" id="PF00975">
    <property type="entry name" value="Thioesterase"/>
    <property type="match status" value="1"/>
</dbReference>
<dbReference type="InterPro" id="IPR029058">
    <property type="entry name" value="AB_hydrolase_fold"/>
</dbReference>
<reference evidence="3 4" key="2">
    <citation type="submission" date="2024-03" db="EMBL/GenBank/DDBJ databases">
        <title>The Genome Sequence of Enterococcus sp. DIV0205d.</title>
        <authorList>
            <consortium name="The Broad Institute Genomics Platform"/>
            <consortium name="The Broad Institute Microbial Omics Core"/>
            <consortium name="The Broad Institute Genomic Center for Infectious Diseases"/>
            <person name="Earl A."/>
            <person name="Manson A."/>
            <person name="Gilmore M."/>
            <person name="Schwartman J."/>
            <person name="Shea T."/>
            <person name="Abouelleil A."/>
            <person name="Cao P."/>
            <person name="Chapman S."/>
            <person name="Cusick C."/>
            <person name="Young S."/>
            <person name="Neafsey D."/>
            <person name="Nusbaum C."/>
            <person name="Birren B."/>
        </authorList>
    </citation>
    <scope>NUCLEOTIDE SEQUENCE [LARGE SCALE GENOMIC DNA]</scope>
    <source>
        <strain evidence="3 4">7F3_DIV0205</strain>
    </source>
</reference>
<protein>
    <recommendedName>
        <fullName evidence="2">Thioesterase domain-containing protein</fullName>
    </recommendedName>
</protein>
<dbReference type="PANTHER" id="PTHR11487:SF0">
    <property type="entry name" value="S-ACYL FATTY ACID SYNTHASE THIOESTERASE, MEDIUM CHAIN"/>
    <property type="match status" value="1"/>
</dbReference>
<evidence type="ECO:0000313" key="3">
    <source>
        <dbReference type="EMBL" id="WYK01769.1"/>
    </source>
</evidence>
<organism evidence="3 4">
    <name type="scientific">Candidatus Enterococcus palustris</name>
    <dbReference type="NCBI Taxonomy" id="1834189"/>
    <lineage>
        <taxon>Bacteria</taxon>
        <taxon>Bacillati</taxon>
        <taxon>Bacillota</taxon>
        <taxon>Bacilli</taxon>
        <taxon>Lactobacillales</taxon>
        <taxon>Enterococcaceae</taxon>
        <taxon>Enterococcus</taxon>
    </lineage>
</organism>
<dbReference type="RefSeq" id="WP_086315421.1">
    <property type="nucleotide sequence ID" value="NZ_CP147244.1"/>
</dbReference>
<evidence type="ECO:0000256" key="1">
    <source>
        <dbReference type="ARBA" id="ARBA00007169"/>
    </source>
</evidence>
<keyword evidence="4" id="KW-1185">Reference proteome</keyword>
<dbReference type="EMBL" id="CP147244">
    <property type="protein sequence ID" value="WYK01769.1"/>
    <property type="molecule type" value="Genomic_DNA"/>
</dbReference>
<dbReference type="SUPFAM" id="SSF53474">
    <property type="entry name" value="alpha/beta-Hydrolases"/>
    <property type="match status" value="1"/>
</dbReference>
<proteinExistence type="inferred from homology"/>
<dbReference type="InterPro" id="IPR012223">
    <property type="entry name" value="TEII"/>
</dbReference>
<evidence type="ECO:0000259" key="2">
    <source>
        <dbReference type="Pfam" id="PF00975"/>
    </source>
</evidence>
<dbReference type="PANTHER" id="PTHR11487">
    <property type="entry name" value="THIOESTERASE"/>
    <property type="match status" value="1"/>
</dbReference>
<name>A0AAQ3WAR2_9ENTE</name>
<dbReference type="Proteomes" id="UP000194948">
    <property type="component" value="Chromosome"/>
</dbReference>
<dbReference type="AlphaFoldDB" id="A0AAQ3WAR2"/>
<evidence type="ECO:0000313" key="4">
    <source>
        <dbReference type="Proteomes" id="UP000194948"/>
    </source>
</evidence>
<dbReference type="InterPro" id="IPR001031">
    <property type="entry name" value="Thioesterase"/>
</dbReference>